<dbReference type="InterPro" id="IPR029472">
    <property type="entry name" value="Copia-like_N"/>
</dbReference>
<name>A0AAN7DT23_QUERU</name>
<dbReference type="PANTHER" id="PTHR37610">
    <property type="entry name" value="CCHC-TYPE DOMAIN-CONTAINING PROTEIN"/>
    <property type="match status" value="1"/>
</dbReference>
<dbReference type="GO" id="GO:0003676">
    <property type="term" value="F:nucleic acid binding"/>
    <property type="evidence" value="ECO:0007669"/>
    <property type="project" value="InterPro"/>
</dbReference>
<dbReference type="PANTHER" id="PTHR37610:SF97">
    <property type="entry name" value="RETROTRANSPOSON GAG DOMAIN-CONTAINING PROTEIN"/>
    <property type="match status" value="1"/>
</dbReference>
<dbReference type="InterPro" id="IPR001878">
    <property type="entry name" value="Znf_CCHC"/>
</dbReference>
<sequence length="281" mass="31966">MLISEPLISENYHAWARSMKKALIAKNKFGFVNGNITLSSPLVKTPIAVDAWICFDNMVGSWLMKAMSPHIRVSITYRDTALEIWNNLRDTHSQGNGPRVYWNQLQNFRPTPICSCGKCTCNLTQKLEDLYLQESILLMDLLPSINKIYSLLIQEERQRSVGYGNFVHIESTTLVVKGKNSKGKDRPICTHCGKLGHVMEKCFKLHGFPPSFKPKGKNFMVNQVNAQEAYADKDSTSAYFPFTQEQCQQFFTMLGTQMQAVNSTLVVRTLSSTWAARKHTW</sequence>
<dbReference type="GO" id="GO:0008270">
    <property type="term" value="F:zinc ion binding"/>
    <property type="evidence" value="ECO:0007669"/>
    <property type="project" value="UniProtKB-KW"/>
</dbReference>
<dbReference type="InterPro" id="IPR036875">
    <property type="entry name" value="Znf_CCHC_sf"/>
</dbReference>
<dbReference type="AlphaFoldDB" id="A0AAN7DT23"/>
<accession>A0AAN7DT23</accession>
<evidence type="ECO:0000313" key="3">
    <source>
        <dbReference type="EMBL" id="KAK4539104.1"/>
    </source>
</evidence>
<dbReference type="Proteomes" id="UP001324115">
    <property type="component" value="Unassembled WGS sequence"/>
</dbReference>
<keyword evidence="4" id="KW-1185">Reference proteome</keyword>
<keyword evidence="1" id="KW-0862">Zinc</keyword>
<dbReference type="EMBL" id="JAXUIC010000537">
    <property type="protein sequence ID" value="KAK4539104.1"/>
    <property type="molecule type" value="Genomic_DNA"/>
</dbReference>
<evidence type="ECO:0000256" key="1">
    <source>
        <dbReference type="PROSITE-ProRule" id="PRU00047"/>
    </source>
</evidence>
<dbReference type="PROSITE" id="PS50158">
    <property type="entry name" value="ZF_CCHC"/>
    <property type="match status" value="1"/>
</dbReference>
<evidence type="ECO:0000259" key="2">
    <source>
        <dbReference type="PROSITE" id="PS50158"/>
    </source>
</evidence>
<dbReference type="SUPFAM" id="SSF57756">
    <property type="entry name" value="Retrovirus zinc finger-like domains"/>
    <property type="match status" value="1"/>
</dbReference>
<comment type="caution">
    <text evidence="3">The sequence shown here is derived from an EMBL/GenBank/DDBJ whole genome shotgun (WGS) entry which is preliminary data.</text>
</comment>
<proteinExistence type="predicted"/>
<dbReference type="Pfam" id="PF14244">
    <property type="entry name" value="Retrotran_gag_3"/>
    <property type="match status" value="1"/>
</dbReference>
<reference evidence="3 4" key="1">
    <citation type="journal article" date="2023" name="G3 (Bethesda)">
        <title>A haplotype-resolved chromosome-scale genome for Quercus rubra L. provides insights into the genetics of adaptive traits for red oak species.</title>
        <authorList>
            <person name="Kapoor B."/>
            <person name="Jenkins J."/>
            <person name="Schmutz J."/>
            <person name="Zhebentyayeva T."/>
            <person name="Kuelheim C."/>
            <person name="Coggeshall M."/>
            <person name="Heim C."/>
            <person name="Lasky J.R."/>
            <person name="Leites L."/>
            <person name="Islam-Faridi N."/>
            <person name="Romero-Severson J."/>
            <person name="DeLeo V.L."/>
            <person name="Lucas S.M."/>
            <person name="Lazic D."/>
            <person name="Gailing O."/>
            <person name="Carlson J."/>
            <person name="Staton M."/>
        </authorList>
    </citation>
    <scope>NUCLEOTIDE SEQUENCE [LARGE SCALE GENOMIC DNA]</scope>
    <source>
        <strain evidence="3">Pseudo-F2</strain>
    </source>
</reference>
<protein>
    <recommendedName>
        <fullName evidence="2">CCHC-type domain-containing protein</fullName>
    </recommendedName>
</protein>
<evidence type="ECO:0000313" key="4">
    <source>
        <dbReference type="Proteomes" id="UP001324115"/>
    </source>
</evidence>
<keyword evidence="1" id="KW-0479">Metal-binding</keyword>
<gene>
    <name evidence="3" type="ORF">RGQ29_031973</name>
</gene>
<organism evidence="3 4">
    <name type="scientific">Quercus rubra</name>
    <name type="common">Northern red oak</name>
    <name type="synonym">Quercus borealis</name>
    <dbReference type="NCBI Taxonomy" id="3512"/>
    <lineage>
        <taxon>Eukaryota</taxon>
        <taxon>Viridiplantae</taxon>
        <taxon>Streptophyta</taxon>
        <taxon>Embryophyta</taxon>
        <taxon>Tracheophyta</taxon>
        <taxon>Spermatophyta</taxon>
        <taxon>Magnoliopsida</taxon>
        <taxon>eudicotyledons</taxon>
        <taxon>Gunneridae</taxon>
        <taxon>Pentapetalae</taxon>
        <taxon>rosids</taxon>
        <taxon>fabids</taxon>
        <taxon>Fagales</taxon>
        <taxon>Fagaceae</taxon>
        <taxon>Quercus</taxon>
    </lineage>
</organism>
<feature type="domain" description="CCHC-type" evidence="2">
    <location>
        <begin position="189"/>
        <end position="202"/>
    </location>
</feature>
<keyword evidence="1" id="KW-0863">Zinc-finger</keyword>